<feature type="transmembrane region" description="Helical" evidence="1">
    <location>
        <begin position="311"/>
        <end position="330"/>
    </location>
</feature>
<feature type="transmembrane region" description="Helical" evidence="1">
    <location>
        <begin position="337"/>
        <end position="356"/>
    </location>
</feature>
<feature type="domain" description="Lnb N-terminal periplasmic" evidence="2">
    <location>
        <begin position="36"/>
        <end position="178"/>
    </location>
</feature>
<keyword evidence="1" id="KW-0812">Transmembrane</keyword>
<sequence length="389" mass="45178">MVKKSRKKLKIHNQIEFGTNLKKILFFILLISQISFANDSVEISILTCSAGQEVYSVFGHSAIRVIDKEKNIDEVYNFGMFDFNAPNFEYKYLKGKLKYYIGIQETQDFIKNYTDENRVVSEQTLNLTLKEKRNLVSNLQLLYKPENRYYLYSFLDKNCSTEIRDLLSQIGINFKNQELKESNRDLISSYLKEMPWLKLGINLVLGKSLDRNSTRKQSMFLPDYLQKEIGASELNGKKLVKYNQNLNLVESKSQYSIQNIFSPILVFSLLTILFLFWFPSAVRIIVSLSIGITGLFVLALWLFSGHEEVKSNLNIIWCNPLYLLYIPLLIKNKTNKILSLTLIVSLSISALIWIFKVQVFDISMLPILTILGILNFKEMKKTSKFPTRR</sequence>
<feature type="transmembrane region" description="Helical" evidence="1">
    <location>
        <begin position="285"/>
        <end position="305"/>
    </location>
</feature>
<dbReference type="Pfam" id="PF25221">
    <property type="entry name" value="5TMH_Lnb"/>
    <property type="match status" value="1"/>
</dbReference>
<accession>A0A1A7QE38</accession>
<organism evidence="4 5">
    <name type="scientific">Gelidibacter algens</name>
    <dbReference type="NCBI Taxonomy" id="49280"/>
    <lineage>
        <taxon>Bacteria</taxon>
        <taxon>Pseudomonadati</taxon>
        <taxon>Bacteroidota</taxon>
        <taxon>Flavobacteriia</taxon>
        <taxon>Flavobacteriales</taxon>
        <taxon>Flavobacteriaceae</taxon>
        <taxon>Gelidibacter</taxon>
    </lineage>
</organism>
<name>A0A1A7QE38_9FLAO</name>
<keyword evidence="1" id="KW-0472">Membrane</keyword>
<dbReference type="RefSeq" id="WP_066439132.1">
    <property type="nucleotide sequence ID" value="NZ_LZRN01000104.1"/>
</dbReference>
<feature type="transmembrane region" description="Helical" evidence="1">
    <location>
        <begin position="260"/>
        <end position="278"/>
    </location>
</feature>
<evidence type="ECO:0000313" key="4">
    <source>
        <dbReference type="EMBL" id="RAJ16758.1"/>
    </source>
</evidence>
<keyword evidence="5" id="KW-1185">Reference proteome</keyword>
<protein>
    <submittedName>
        <fullName evidence="4">Uncharacterized protein DUF4105</fullName>
    </submittedName>
</protein>
<dbReference type="AlphaFoldDB" id="A0A1A7QE38"/>
<comment type="caution">
    <text evidence="4">The sequence shown here is derived from an EMBL/GenBank/DDBJ whole genome shotgun (WGS) entry which is preliminary data.</text>
</comment>
<dbReference type="InterPro" id="IPR057436">
    <property type="entry name" value="5TMH_Lnb"/>
</dbReference>
<reference evidence="4 5" key="1">
    <citation type="submission" date="2018-06" db="EMBL/GenBank/DDBJ databases">
        <title>Genomic Encyclopedia of Archaeal and Bacterial Type Strains, Phase II (KMG-II): from individual species to whole genera.</title>
        <authorList>
            <person name="Goeker M."/>
        </authorList>
    </citation>
    <scope>NUCLEOTIDE SEQUENCE [LARGE SCALE GENOMIC DNA]</scope>
    <source>
        <strain evidence="4 5">DSM 12408</strain>
    </source>
</reference>
<evidence type="ECO:0000256" key="1">
    <source>
        <dbReference type="SAM" id="Phobius"/>
    </source>
</evidence>
<dbReference type="STRING" id="49280.A9996_19205"/>
<evidence type="ECO:0000259" key="3">
    <source>
        <dbReference type="Pfam" id="PF25221"/>
    </source>
</evidence>
<dbReference type="EMBL" id="QLLQ01000047">
    <property type="protein sequence ID" value="RAJ16758.1"/>
    <property type="molecule type" value="Genomic_DNA"/>
</dbReference>
<feature type="transmembrane region" description="Helical" evidence="1">
    <location>
        <begin position="362"/>
        <end position="379"/>
    </location>
</feature>
<dbReference type="OrthoDB" id="319167at2"/>
<dbReference type="Pfam" id="PF13387">
    <property type="entry name" value="Lnb_N"/>
    <property type="match status" value="1"/>
</dbReference>
<proteinExistence type="predicted"/>
<dbReference type="InterPro" id="IPR025178">
    <property type="entry name" value="Lnb_N"/>
</dbReference>
<feature type="domain" description="Lnb-like transmembrane" evidence="3">
    <location>
        <begin position="261"/>
        <end position="376"/>
    </location>
</feature>
<dbReference type="Proteomes" id="UP000248987">
    <property type="component" value="Unassembled WGS sequence"/>
</dbReference>
<evidence type="ECO:0000313" key="5">
    <source>
        <dbReference type="Proteomes" id="UP000248987"/>
    </source>
</evidence>
<gene>
    <name evidence="4" type="ORF">LX77_03901</name>
</gene>
<keyword evidence="1" id="KW-1133">Transmembrane helix</keyword>
<evidence type="ECO:0000259" key="2">
    <source>
        <dbReference type="Pfam" id="PF13387"/>
    </source>
</evidence>